<comment type="caution">
    <text evidence="1">The sequence shown here is derived from an EMBL/GenBank/DDBJ whole genome shotgun (WGS) entry which is preliminary data.</text>
</comment>
<evidence type="ECO:0000313" key="1">
    <source>
        <dbReference type="EMBL" id="EDM25267.1"/>
    </source>
</evidence>
<organism evidence="1 2">
    <name type="scientific">Lentisphaera araneosa HTCC2155</name>
    <dbReference type="NCBI Taxonomy" id="313628"/>
    <lineage>
        <taxon>Bacteria</taxon>
        <taxon>Pseudomonadati</taxon>
        <taxon>Lentisphaerota</taxon>
        <taxon>Lentisphaeria</taxon>
        <taxon>Lentisphaerales</taxon>
        <taxon>Lentisphaeraceae</taxon>
        <taxon>Lentisphaera</taxon>
    </lineage>
</organism>
<dbReference type="EMBL" id="ABCK01000033">
    <property type="protein sequence ID" value="EDM25267.1"/>
    <property type="molecule type" value="Genomic_DNA"/>
</dbReference>
<dbReference type="AlphaFoldDB" id="A6DSX7"/>
<accession>A6DSX7</accession>
<reference evidence="1 2" key="1">
    <citation type="journal article" date="2010" name="J. Bacteriol.">
        <title>Genome sequence of Lentisphaera araneosa HTCC2155T, the type species of the order Lentisphaerales in the phylum Lentisphaerae.</title>
        <authorList>
            <person name="Thrash J.C."/>
            <person name="Cho J.C."/>
            <person name="Vergin K.L."/>
            <person name="Morris R.M."/>
            <person name="Giovannoni S.J."/>
        </authorList>
    </citation>
    <scope>NUCLEOTIDE SEQUENCE [LARGE SCALE GENOMIC DNA]</scope>
    <source>
        <strain evidence="1 2">HTCC2155</strain>
    </source>
</reference>
<evidence type="ECO:0000313" key="2">
    <source>
        <dbReference type="Proteomes" id="UP000004947"/>
    </source>
</evidence>
<protein>
    <submittedName>
        <fullName evidence="1">Uncharacterized protein</fullName>
    </submittedName>
</protein>
<name>A6DSX7_9BACT</name>
<dbReference type="Proteomes" id="UP000004947">
    <property type="component" value="Unassembled WGS sequence"/>
</dbReference>
<sequence length="105" mass="12321">MFPEECGNLILNPAPFVTMKEEAKILDNIKNEDWVKLFLNVDNPNESIIIGWFGYGADTALIVDCSNDDYEVKKYVFNRYWKSLGTYSEFHNLLKLDKVKFKKFE</sequence>
<keyword evidence="2" id="KW-1185">Reference proteome</keyword>
<proteinExistence type="predicted"/>
<gene>
    <name evidence="1" type="ORF">LNTAR_24848</name>
</gene>